<evidence type="ECO:0008006" key="5">
    <source>
        <dbReference type="Google" id="ProtNLM"/>
    </source>
</evidence>
<keyword evidence="4" id="KW-1185">Reference proteome</keyword>
<evidence type="ECO:0000313" key="4">
    <source>
        <dbReference type="Proteomes" id="UP000004315"/>
    </source>
</evidence>
<organism evidence="3 4">
    <name type="scientific">Holdemanella biformis DSM 3989</name>
    <dbReference type="NCBI Taxonomy" id="518637"/>
    <lineage>
        <taxon>Bacteria</taxon>
        <taxon>Bacillati</taxon>
        <taxon>Bacillota</taxon>
        <taxon>Erysipelotrichia</taxon>
        <taxon>Erysipelotrichales</taxon>
        <taxon>Erysipelotrichaceae</taxon>
        <taxon>Holdemanella</taxon>
    </lineage>
</organism>
<dbReference type="AlphaFoldDB" id="B7CD12"/>
<comment type="caution">
    <text evidence="3">The sequence shown here is derived from an EMBL/GenBank/DDBJ whole genome shotgun (WGS) entry which is preliminary data.</text>
</comment>
<evidence type="ECO:0000313" key="3">
    <source>
        <dbReference type="EMBL" id="EEC89317.1"/>
    </source>
</evidence>
<dbReference type="HOGENOM" id="CLU_1249217_0_0_9"/>
<dbReference type="EMBL" id="ABYT01000109">
    <property type="protein sequence ID" value="EEC89317.1"/>
    <property type="molecule type" value="Genomic_DNA"/>
</dbReference>
<dbReference type="PROSITE" id="PS51257">
    <property type="entry name" value="PROKAR_LIPOPROTEIN"/>
    <property type="match status" value="1"/>
</dbReference>
<dbReference type="RefSeq" id="WP_003865873.1">
    <property type="nucleotide sequence ID" value="NZ_DS996846.1"/>
</dbReference>
<evidence type="ECO:0000256" key="2">
    <source>
        <dbReference type="SAM" id="SignalP"/>
    </source>
</evidence>
<evidence type="ECO:0000256" key="1">
    <source>
        <dbReference type="SAM" id="MobiDB-lite"/>
    </source>
</evidence>
<sequence length="221" mass="26032">MKRNRIIAAVLAAVLTLSGCACENNKDKKDEKAVQKKKEKKESKQEAVSLPEESEAKPVVDTTLSDLYTDEELLAYANDHRDDFWHTYYWFMAGTFFESSGENGNMLITDPRIHSLQDVENVWYQYFSRRYPIPYMDVNTNAFKETPFWEENGQVYERYRIDGFIGATYFFDHITQKTDDEVWFAYYSKDLNGNINDTQEQWSFVYEDGQLKYGTIVRNNQ</sequence>
<gene>
    <name evidence="3" type="ORF">EUBIFOR_02091</name>
</gene>
<protein>
    <recommendedName>
        <fullName evidence="5">Lipoprotein</fullName>
    </recommendedName>
</protein>
<proteinExistence type="predicted"/>
<feature type="signal peptide" evidence="2">
    <location>
        <begin position="1"/>
        <end position="23"/>
    </location>
</feature>
<accession>B7CD12</accession>
<keyword evidence="2" id="KW-0732">Signal</keyword>
<feature type="chain" id="PRO_5038965511" description="Lipoprotein" evidence="2">
    <location>
        <begin position="24"/>
        <end position="221"/>
    </location>
</feature>
<reference evidence="3 4" key="1">
    <citation type="submission" date="2008-11" db="EMBL/GenBank/DDBJ databases">
        <title>Draft genome sequence of Eubacterium biforme (DSM 3989).</title>
        <authorList>
            <person name="Sudarsanam P."/>
            <person name="Ley R."/>
            <person name="Guruge J."/>
            <person name="Turnbaugh P.J."/>
            <person name="Mahowald M."/>
            <person name="Liep D."/>
            <person name="Gordon J."/>
        </authorList>
    </citation>
    <scope>NUCLEOTIDE SEQUENCE [LARGE SCALE GENOMIC DNA]</scope>
    <source>
        <strain evidence="3 4">DSM 3989</strain>
    </source>
</reference>
<name>B7CD12_9FIRM</name>
<feature type="region of interest" description="Disordered" evidence="1">
    <location>
        <begin position="26"/>
        <end position="57"/>
    </location>
</feature>
<feature type="compositionally biased region" description="Basic and acidic residues" evidence="1">
    <location>
        <begin position="26"/>
        <end position="45"/>
    </location>
</feature>
<dbReference type="Proteomes" id="UP000004315">
    <property type="component" value="Unassembled WGS sequence"/>
</dbReference>